<dbReference type="EMBL" id="FWFQ01000007">
    <property type="protein sequence ID" value="SLN28819.1"/>
    <property type="molecule type" value="Genomic_DNA"/>
</dbReference>
<dbReference type="OrthoDB" id="339576at2"/>
<sequence>MSCYFEAIARAMKEAGIFRPALVLDTARMNRNLATLRKGLPKGYAVRLADKSLPAPYLLQAGFNGLDTQAVMSFHLPITRAVLGRFPNTQVLMGKPMPVAEAARFLKQEPRAGQLTWLVDSLSTLAEYRALAEQRGQAMRIAFEVDIGLGRGGLPAPEDLASALRACDPLKPVGLMGYEAHVNALPGLLGRGEKAARAARERLAQFKRILPEGAAEIINTGGSTTVLELPEGGPANDLTVGSLIVKPSDFDQPKNAQIEPALWIVSPVLKRHPHGLPGHPRLSEVLRRCGVIAPKIAFLYGGKWMAAPVWPEGLKQSPFFGPSSNQQGFTYRAGTPETVVLRPTQSEAVIQHFPELWLFDGVRITGSEQPFPIL</sequence>
<proteinExistence type="predicted"/>
<evidence type="ECO:0000313" key="3">
    <source>
        <dbReference type="Proteomes" id="UP000193409"/>
    </source>
</evidence>
<dbReference type="SUPFAM" id="SSF51419">
    <property type="entry name" value="PLP-binding barrel"/>
    <property type="match status" value="1"/>
</dbReference>
<organism evidence="2 3">
    <name type="scientific">Pseudoruegeria aquimaris</name>
    <dbReference type="NCBI Taxonomy" id="393663"/>
    <lineage>
        <taxon>Bacteria</taxon>
        <taxon>Pseudomonadati</taxon>
        <taxon>Pseudomonadota</taxon>
        <taxon>Alphaproteobacteria</taxon>
        <taxon>Rhodobacterales</taxon>
        <taxon>Roseobacteraceae</taxon>
        <taxon>Pseudoruegeria</taxon>
    </lineage>
</organism>
<dbReference type="PANTHER" id="PTHR28004:SF2">
    <property type="entry name" value="D-SERINE DEHYDRATASE"/>
    <property type="match status" value="1"/>
</dbReference>
<dbReference type="RefSeq" id="WP_085867866.1">
    <property type="nucleotide sequence ID" value="NZ_FWFQ01000007.1"/>
</dbReference>
<dbReference type="Proteomes" id="UP000193409">
    <property type="component" value="Unassembled WGS sequence"/>
</dbReference>
<dbReference type="PANTHER" id="PTHR28004">
    <property type="entry name" value="ZGC:162816-RELATED"/>
    <property type="match status" value="1"/>
</dbReference>
<dbReference type="GO" id="GO:0036088">
    <property type="term" value="P:D-serine catabolic process"/>
    <property type="evidence" value="ECO:0007669"/>
    <property type="project" value="TreeGrafter"/>
</dbReference>
<evidence type="ECO:0000259" key="1">
    <source>
        <dbReference type="Pfam" id="PF01168"/>
    </source>
</evidence>
<protein>
    <recommendedName>
        <fullName evidence="1">Alanine racemase N-terminal domain-containing protein</fullName>
    </recommendedName>
</protein>
<name>A0A1Y5RZ77_9RHOB</name>
<dbReference type="GO" id="GO:0008721">
    <property type="term" value="F:D-serine ammonia-lyase activity"/>
    <property type="evidence" value="ECO:0007669"/>
    <property type="project" value="TreeGrafter"/>
</dbReference>
<dbReference type="InterPro" id="IPR029066">
    <property type="entry name" value="PLP-binding_barrel"/>
</dbReference>
<gene>
    <name evidence="2" type="ORF">PSA7680_01313</name>
</gene>
<evidence type="ECO:0000313" key="2">
    <source>
        <dbReference type="EMBL" id="SLN28819.1"/>
    </source>
</evidence>
<dbReference type="AlphaFoldDB" id="A0A1Y5RZ77"/>
<feature type="domain" description="Alanine racemase N-terminal" evidence="1">
    <location>
        <begin position="107"/>
        <end position="230"/>
    </location>
</feature>
<keyword evidence="3" id="KW-1185">Reference proteome</keyword>
<dbReference type="InterPro" id="IPR001608">
    <property type="entry name" value="Ala_racemase_N"/>
</dbReference>
<accession>A0A1Y5RZ77</accession>
<dbReference type="Gene3D" id="3.20.20.10">
    <property type="entry name" value="Alanine racemase"/>
    <property type="match status" value="1"/>
</dbReference>
<dbReference type="Pfam" id="PF01168">
    <property type="entry name" value="Ala_racemase_N"/>
    <property type="match status" value="1"/>
</dbReference>
<dbReference type="InterPro" id="IPR051466">
    <property type="entry name" value="D-amino_acid_metab_enzyme"/>
</dbReference>
<reference evidence="2 3" key="1">
    <citation type="submission" date="2017-03" db="EMBL/GenBank/DDBJ databases">
        <authorList>
            <person name="Afonso C.L."/>
            <person name="Miller P.J."/>
            <person name="Scott M.A."/>
            <person name="Spackman E."/>
            <person name="Goraichik I."/>
            <person name="Dimitrov K.M."/>
            <person name="Suarez D.L."/>
            <person name="Swayne D.E."/>
        </authorList>
    </citation>
    <scope>NUCLEOTIDE SEQUENCE [LARGE SCALE GENOMIC DNA]</scope>
    <source>
        <strain evidence="2 3">CECT 7680</strain>
    </source>
</reference>